<dbReference type="GO" id="GO:0005524">
    <property type="term" value="F:ATP binding"/>
    <property type="evidence" value="ECO:0007669"/>
    <property type="project" value="UniProtKB-KW"/>
</dbReference>
<dbReference type="FunFam" id="3.30.420.40:FF:000071">
    <property type="entry name" value="Molecular chaperone DnaK"/>
    <property type="match status" value="1"/>
</dbReference>
<dbReference type="InterPro" id="IPR043129">
    <property type="entry name" value="ATPase_NBD"/>
</dbReference>
<dbReference type="EMBL" id="JSZA02000042">
    <property type="protein sequence ID" value="KHD11257.1"/>
    <property type="molecule type" value="Genomic_DNA"/>
</dbReference>
<dbReference type="PROSITE" id="PS01036">
    <property type="entry name" value="HSP70_3"/>
    <property type="match status" value="1"/>
</dbReference>
<evidence type="ECO:0000313" key="8">
    <source>
        <dbReference type="Proteomes" id="UP000030428"/>
    </source>
</evidence>
<evidence type="ECO:0008006" key="9">
    <source>
        <dbReference type="Google" id="ProtNLM"/>
    </source>
</evidence>
<evidence type="ECO:0000256" key="6">
    <source>
        <dbReference type="SAM" id="Coils"/>
    </source>
</evidence>
<keyword evidence="4" id="KW-0143">Chaperone</keyword>
<gene>
    <name evidence="7" type="ORF">PN36_13095</name>
</gene>
<accession>A0A0A6PKW0</accession>
<dbReference type="Gene3D" id="3.30.420.40">
    <property type="match status" value="2"/>
</dbReference>
<evidence type="ECO:0000256" key="5">
    <source>
        <dbReference type="RuleBase" id="RU003322"/>
    </source>
</evidence>
<keyword evidence="2 5" id="KW-0547">Nucleotide-binding</keyword>
<dbReference type="PANTHER" id="PTHR19375">
    <property type="entry name" value="HEAT SHOCK PROTEIN 70KDA"/>
    <property type="match status" value="1"/>
</dbReference>
<keyword evidence="8" id="KW-1185">Reference proteome</keyword>
<evidence type="ECO:0000256" key="1">
    <source>
        <dbReference type="ARBA" id="ARBA00007381"/>
    </source>
</evidence>
<evidence type="ECO:0000313" key="7">
    <source>
        <dbReference type="EMBL" id="KHD11257.1"/>
    </source>
</evidence>
<sequence>MTENKIYGIDLGTTYSCIAYVDEHGKPVVVPNADNDLTTPSVVYFESPENIVVGKTAKEVSEVYPKQVISTVKRVMGDTDWEFESGGHTYTPQEISSHILRKLVADAEANTGHKIKDVVITVPAYFGVNQKEATKQAGELAGLNVLYVIPEPTAAAISYGMEQEDDQVILVYDLGGGTFDITVIEVKQGAITVICTGGDHQLGGRDWDEALATYFAQCISDETGTSADELTENLETWQELLNSAEDAKKALSTKTKRLEKLSHEGERVRIDLTRDKFEEITSSFMERTISKTEALLQTAKDKGYAHIDKLLLVGGSTYMPHVKAKLEQKFPFEIRLFDPNQSVAKGAAIFGYKCYLDEQIKIAIAEETGQVAETLNIDSVDEIVFKEAQKKVASQHGLALPGLKKLTETQITNVTSKSFGIVVVINEKGDEGVQNMIMIDENIPKNITLPFSTFADNQEGVNLRCMENTERKGSEDSPIPQVEPTQEIGNAELSFSRPLPKNSPIEITFSLAPDGLLSIHGKDLTTQGEIEAEFKTDSILSRDELEEKKKHNLAISVSS</sequence>
<dbReference type="PROSITE" id="PS00297">
    <property type="entry name" value="HSP70_1"/>
    <property type="match status" value="1"/>
</dbReference>
<dbReference type="InterPro" id="IPR029047">
    <property type="entry name" value="HSP70_peptide-bd_sf"/>
</dbReference>
<dbReference type="AlphaFoldDB" id="A0A0A6PKW0"/>
<dbReference type="Pfam" id="PF00012">
    <property type="entry name" value="HSP70"/>
    <property type="match status" value="2"/>
</dbReference>
<dbReference type="PRINTS" id="PR00301">
    <property type="entry name" value="HEATSHOCK70"/>
</dbReference>
<dbReference type="Gene3D" id="3.90.640.10">
    <property type="entry name" value="Actin, Chain A, domain 4"/>
    <property type="match status" value="1"/>
</dbReference>
<dbReference type="InterPro" id="IPR018181">
    <property type="entry name" value="Heat_shock_70_CS"/>
</dbReference>
<feature type="coiled-coil region" evidence="6">
    <location>
        <begin position="227"/>
        <end position="264"/>
    </location>
</feature>
<dbReference type="SUPFAM" id="SSF53067">
    <property type="entry name" value="Actin-like ATPase domain"/>
    <property type="match status" value="2"/>
</dbReference>
<reference evidence="7 8" key="1">
    <citation type="journal article" date="2016" name="Front. Microbiol.">
        <title>Single-Cell (Meta-)Genomics of a Dimorphic Candidatus Thiomargarita nelsonii Reveals Genomic Plasticity.</title>
        <authorList>
            <person name="Flood B.E."/>
            <person name="Fliss P."/>
            <person name="Jones D.S."/>
            <person name="Dick G.J."/>
            <person name="Jain S."/>
            <person name="Kaster A.K."/>
            <person name="Winkel M."/>
            <person name="Mussmann M."/>
            <person name="Bailey J."/>
        </authorList>
    </citation>
    <scope>NUCLEOTIDE SEQUENCE [LARGE SCALE GENOMIC DNA]</scope>
    <source>
        <strain evidence="7">Hydrate Ridge</strain>
    </source>
</reference>
<comment type="caution">
    <text evidence="7">The sequence shown here is derived from an EMBL/GenBank/DDBJ whole genome shotgun (WGS) entry which is preliminary data.</text>
</comment>
<dbReference type="CDD" id="cd24029">
    <property type="entry name" value="ASKHA_NBD_HSP70_DnaK_HscA_HscC"/>
    <property type="match status" value="1"/>
</dbReference>
<dbReference type="Gene3D" id="2.60.34.10">
    <property type="entry name" value="Substrate Binding Domain Of DNAk, Chain A, domain 1"/>
    <property type="match status" value="1"/>
</dbReference>
<name>A0A0A6PKW0_9GAMM</name>
<dbReference type="FunFam" id="3.90.640.10:FF:000003">
    <property type="entry name" value="Molecular chaperone DnaK"/>
    <property type="match status" value="1"/>
</dbReference>
<proteinExistence type="inferred from homology"/>
<keyword evidence="3 5" id="KW-0067">ATP-binding</keyword>
<dbReference type="SUPFAM" id="SSF100920">
    <property type="entry name" value="Heat shock protein 70kD (HSP70), peptide-binding domain"/>
    <property type="match status" value="1"/>
</dbReference>
<evidence type="ECO:0000256" key="4">
    <source>
        <dbReference type="ARBA" id="ARBA00023186"/>
    </source>
</evidence>
<protein>
    <recommendedName>
        <fullName evidence="9">Molecular chaperone DnaK</fullName>
    </recommendedName>
</protein>
<evidence type="ECO:0000256" key="2">
    <source>
        <dbReference type="ARBA" id="ARBA00022741"/>
    </source>
</evidence>
<dbReference type="Proteomes" id="UP000030428">
    <property type="component" value="Unassembled WGS sequence"/>
</dbReference>
<dbReference type="InterPro" id="IPR013126">
    <property type="entry name" value="Hsp_70_fam"/>
</dbReference>
<dbReference type="PROSITE" id="PS00329">
    <property type="entry name" value="HSP70_2"/>
    <property type="match status" value="1"/>
</dbReference>
<organism evidence="7 8">
    <name type="scientific">Candidatus Thiomargarita nelsonii</name>
    <dbReference type="NCBI Taxonomy" id="1003181"/>
    <lineage>
        <taxon>Bacteria</taxon>
        <taxon>Pseudomonadati</taxon>
        <taxon>Pseudomonadota</taxon>
        <taxon>Gammaproteobacteria</taxon>
        <taxon>Thiotrichales</taxon>
        <taxon>Thiotrichaceae</taxon>
        <taxon>Thiomargarita</taxon>
    </lineage>
</organism>
<dbReference type="GO" id="GO:0140662">
    <property type="term" value="F:ATP-dependent protein folding chaperone"/>
    <property type="evidence" value="ECO:0007669"/>
    <property type="project" value="InterPro"/>
</dbReference>
<evidence type="ECO:0000256" key="3">
    <source>
        <dbReference type="ARBA" id="ARBA00022840"/>
    </source>
</evidence>
<comment type="similarity">
    <text evidence="1 5">Belongs to the heat shock protein 70 family.</text>
</comment>
<keyword evidence="6" id="KW-0175">Coiled coil</keyword>